<dbReference type="InterPro" id="IPR036770">
    <property type="entry name" value="Ankyrin_rpt-contain_sf"/>
</dbReference>
<gene>
    <name evidence="1" type="ORF">Syun_030864</name>
</gene>
<organism evidence="1 2">
    <name type="scientific">Stephania yunnanensis</name>
    <dbReference type="NCBI Taxonomy" id="152371"/>
    <lineage>
        <taxon>Eukaryota</taxon>
        <taxon>Viridiplantae</taxon>
        <taxon>Streptophyta</taxon>
        <taxon>Embryophyta</taxon>
        <taxon>Tracheophyta</taxon>
        <taxon>Spermatophyta</taxon>
        <taxon>Magnoliopsida</taxon>
        <taxon>Ranunculales</taxon>
        <taxon>Menispermaceae</taxon>
        <taxon>Menispermoideae</taxon>
        <taxon>Cissampelideae</taxon>
        <taxon>Stephania</taxon>
    </lineage>
</organism>
<name>A0AAP0HG12_9MAGN</name>
<proteinExistence type="predicted"/>
<dbReference type="InterPro" id="IPR002110">
    <property type="entry name" value="Ankyrin_rpt"/>
</dbReference>
<dbReference type="Proteomes" id="UP001420932">
    <property type="component" value="Unassembled WGS sequence"/>
</dbReference>
<dbReference type="SUPFAM" id="SSF48403">
    <property type="entry name" value="Ankyrin repeat"/>
    <property type="match status" value="1"/>
</dbReference>
<dbReference type="EMBL" id="JBBNAF010000053">
    <property type="protein sequence ID" value="KAK9081540.1"/>
    <property type="molecule type" value="Genomic_DNA"/>
</dbReference>
<protein>
    <submittedName>
        <fullName evidence="1">Uncharacterized protein</fullName>
    </submittedName>
</protein>
<evidence type="ECO:0000313" key="2">
    <source>
        <dbReference type="Proteomes" id="UP001420932"/>
    </source>
</evidence>
<comment type="caution">
    <text evidence="1">The sequence shown here is derived from an EMBL/GenBank/DDBJ whole genome shotgun (WGS) entry which is preliminary data.</text>
</comment>
<accession>A0AAP0HG12</accession>
<reference evidence="1 2" key="1">
    <citation type="submission" date="2024-01" db="EMBL/GenBank/DDBJ databases">
        <title>Genome assemblies of Stephania.</title>
        <authorList>
            <person name="Yang L."/>
        </authorList>
    </citation>
    <scope>NUCLEOTIDE SEQUENCE [LARGE SCALE GENOMIC DNA]</scope>
    <source>
        <strain evidence="1">YNDBR</strain>
        <tissue evidence="1">Leaf</tissue>
    </source>
</reference>
<evidence type="ECO:0000313" key="1">
    <source>
        <dbReference type="EMBL" id="KAK9081540.1"/>
    </source>
</evidence>
<keyword evidence="2" id="KW-1185">Reference proteome</keyword>
<dbReference type="PANTHER" id="PTHR24128">
    <property type="entry name" value="HOMEOBOX PROTEIN WARIAI"/>
    <property type="match status" value="1"/>
</dbReference>
<dbReference type="PANTHER" id="PTHR24128:SF112">
    <property type="entry name" value="OS06G0292400 PROTEIN"/>
    <property type="match status" value="1"/>
</dbReference>
<dbReference type="AlphaFoldDB" id="A0AAP0HG12"/>
<dbReference type="Gene3D" id="1.25.40.20">
    <property type="entry name" value="Ankyrin repeat-containing domain"/>
    <property type="match status" value="1"/>
</dbReference>
<sequence length="263" mass="29272">MKGRVEIMKELFGGGSVPLIRCCLMEERLFALAREAQPFGSVGVSLQWLEDRQVSINSKDGHGNTILHLAVAKRHIQSGLEFIFNEAHCGLQQCPIAMVALGYLTFFEHSAEFCSFHNSLEEDPLALERTITSSSETPLHIARMLGHVEFAREILSRKPELALELDSEGFSPLHLASARKNIEMDSSSFGGDERPSRDHERAVRWRPGALDKVLFDGGEIVLALAREARRLEALAHLQWLEDRQVSINSKDGHGNTILHLASG</sequence>
<dbReference type="Pfam" id="PF00023">
    <property type="entry name" value="Ank"/>
    <property type="match status" value="1"/>
</dbReference>